<proteinExistence type="predicted"/>
<accession>A0A916Z912</accession>
<dbReference type="Gene3D" id="1.10.357.10">
    <property type="entry name" value="Tetracycline Repressor, domain 2"/>
    <property type="match status" value="1"/>
</dbReference>
<dbReference type="InterPro" id="IPR009057">
    <property type="entry name" value="Homeodomain-like_sf"/>
</dbReference>
<gene>
    <name evidence="4" type="ORF">GCM10011514_52250</name>
</gene>
<comment type="caution">
    <text evidence="4">The sequence shown here is derived from an EMBL/GenBank/DDBJ whole genome shotgun (WGS) entry which is preliminary data.</text>
</comment>
<evidence type="ECO:0000256" key="2">
    <source>
        <dbReference type="PROSITE-ProRule" id="PRU00335"/>
    </source>
</evidence>
<dbReference type="AlphaFoldDB" id="A0A916Z912"/>
<reference evidence="4" key="2">
    <citation type="submission" date="2020-09" db="EMBL/GenBank/DDBJ databases">
        <authorList>
            <person name="Sun Q."/>
            <person name="Zhou Y."/>
        </authorList>
    </citation>
    <scope>NUCLEOTIDE SEQUENCE</scope>
    <source>
        <strain evidence="4">CGMCC 1.15958</strain>
    </source>
</reference>
<feature type="domain" description="HTH tetR-type" evidence="3">
    <location>
        <begin position="6"/>
        <end position="66"/>
    </location>
</feature>
<sequence>MRIRDEHKEQIVKQKALELLVSQGFEGFSMQKLARAANVSPATLYIYYRDKEDLVMSIGREIGKQLNQAIFKGFNPEAAFEEGMRVQWRNRANFMLSHELEMTFYEQIKNSTFREAVSADIVAEFKEKMSIFMKNAIEKNEVKAMPIEVFWSVAYAPLYNLLRFHSEGKSIGGRPFVFSEEIMWQTFDLVMKALKN</sequence>
<feature type="DNA-binding region" description="H-T-H motif" evidence="2">
    <location>
        <begin position="29"/>
        <end position="48"/>
    </location>
</feature>
<keyword evidence="5" id="KW-1185">Reference proteome</keyword>
<dbReference type="PRINTS" id="PR00455">
    <property type="entry name" value="HTHTETR"/>
</dbReference>
<keyword evidence="1 2" id="KW-0238">DNA-binding</keyword>
<organism evidence="4 5">
    <name type="scientific">Emticicia aquatilis</name>
    <dbReference type="NCBI Taxonomy" id="1537369"/>
    <lineage>
        <taxon>Bacteria</taxon>
        <taxon>Pseudomonadati</taxon>
        <taxon>Bacteroidota</taxon>
        <taxon>Cytophagia</taxon>
        <taxon>Cytophagales</taxon>
        <taxon>Leadbetterellaceae</taxon>
        <taxon>Emticicia</taxon>
    </lineage>
</organism>
<dbReference type="GO" id="GO:0003677">
    <property type="term" value="F:DNA binding"/>
    <property type="evidence" value="ECO:0007669"/>
    <property type="project" value="UniProtKB-UniRule"/>
</dbReference>
<dbReference type="PANTHER" id="PTHR43479">
    <property type="entry name" value="ACREF/ENVCD OPERON REPRESSOR-RELATED"/>
    <property type="match status" value="1"/>
</dbReference>
<name>A0A916Z912_9BACT</name>
<evidence type="ECO:0000313" key="5">
    <source>
        <dbReference type="Proteomes" id="UP000609064"/>
    </source>
</evidence>
<dbReference type="Pfam" id="PF00440">
    <property type="entry name" value="TetR_N"/>
    <property type="match status" value="1"/>
</dbReference>
<dbReference type="PROSITE" id="PS50977">
    <property type="entry name" value="HTH_TETR_2"/>
    <property type="match status" value="1"/>
</dbReference>
<dbReference type="EMBL" id="BMKK01000018">
    <property type="protein sequence ID" value="GGD81735.1"/>
    <property type="molecule type" value="Genomic_DNA"/>
</dbReference>
<dbReference type="SUPFAM" id="SSF46689">
    <property type="entry name" value="Homeodomain-like"/>
    <property type="match status" value="1"/>
</dbReference>
<dbReference type="InterPro" id="IPR050624">
    <property type="entry name" value="HTH-type_Tx_Regulator"/>
</dbReference>
<dbReference type="PANTHER" id="PTHR43479:SF11">
    <property type="entry name" value="ACREF_ENVCD OPERON REPRESSOR-RELATED"/>
    <property type="match status" value="1"/>
</dbReference>
<evidence type="ECO:0000259" key="3">
    <source>
        <dbReference type="PROSITE" id="PS50977"/>
    </source>
</evidence>
<dbReference type="InterPro" id="IPR001647">
    <property type="entry name" value="HTH_TetR"/>
</dbReference>
<dbReference type="Proteomes" id="UP000609064">
    <property type="component" value="Unassembled WGS sequence"/>
</dbReference>
<dbReference type="RefSeq" id="WP_188771127.1">
    <property type="nucleotide sequence ID" value="NZ_BMKK01000018.1"/>
</dbReference>
<evidence type="ECO:0000313" key="4">
    <source>
        <dbReference type="EMBL" id="GGD81735.1"/>
    </source>
</evidence>
<evidence type="ECO:0000256" key="1">
    <source>
        <dbReference type="ARBA" id="ARBA00023125"/>
    </source>
</evidence>
<protein>
    <recommendedName>
        <fullName evidence="3">HTH tetR-type domain-containing protein</fullName>
    </recommendedName>
</protein>
<reference evidence="4" key="1">
    <citation type="journal article" date="2014" name="Int. J. Syst. Evol. Microbiol.">
        <title>Complete genome sequence of Corynebacterium casei LMG S-19264T (=DSM 44701T), isolated from a smear-ripened cheese.</title>
        <authorList>
            <consortium name="US DOE Joint Genome Institute (JGI-PGF)"/>
            <person name="Walter F."/>
            <person name="Albersmeier A."/>
            <person name="Kalinowski J."/>
            <person name="Ruckert C."/>
        </authorList>
    </citation>
    <scope>NUCLEOTIDE SEQUENCE</scope>
    <source>
        <strain evidence="4">CGMCC 1.15958</strain>
    </source>
</reference>